<keyword evidence="2" id="KW-0812">Transmembrane</keyword>
<dbReference type="EMBL" id="BAAAUG010000067">
    <property type="protein sequence ID" value="GAA3112331.1"/>
    <property type="molecule type" value="Genomic_DNA"/>
</dbReference>
<feature type="transmembrane region" description="Helical" evidence="2">
    <location>
        <begin position="186"/>
        <end position="207"/>
    </location>
</feature>
<name>A0ABP6MI43_9ACTN</name>
<dbReference type="RefSeq" id="WP_344522202.1">
    <property type="nucleotide sequence ID" value="NZ_BAAAUG010000067.1"/>
</dbReference>
<feature type="transmembrane region" description="Helical" evidence="2">
    <location>
        <begin position="118"/>
        <end position="139"/>
    </location>
</feature>
<evidence type="ECO:0000313" key="3">
    <source>
        <dbReference type="EMBL" id="GAA3112331.1"/>
    </source>
</evidence>
<dbReference type="PANTHER" id="PTHR30221">
    <property type="entry name" value="SMALL-CONDUCTANCE MECHANOSENSITIVE CHANNEL"/>
    <property type="match status" value="1"/>
</dbReference>
<keyword evidence="2" id="KW-0472">Membrane</keyword>
<keyword evidence="4" id="KW-1185">Reference proteome</keyword>
<dbReference type="InterPro" id="IPR045275">
    <property type="entry name" value="MscS_archaea/bacteria_type"/>
</dbReference>
<feature type="transmembrane region" description="Helical" evidence="2">
    <location>
        <begin position="29"/>
        <end position="47"/>
    </location>
</feature>
<evidence type="ECO:0000256" key="1">
    <source>
        <dbReference type="SAM" id="MobiDB-lite"/>
    </source>
</evidence>
<protein>
    <recommendedName>
        <fullName evidence="5">Transporter (Transmembrane protein)</fullName>
    </recommendedName>
</protein>
<accession>A0ABP6MI43</accession>
<dbReference type="PANTHER" id="PTHR30221:SF1">
    <property type="entry name" value="SMALL-CONDUCTANCE MECHANOSENSITIVE CHANNEL"/>
    <property type="match status" value="1"/>
</dbReference>
<feature type="transmembrane region" description="Helical" evidence="2">
    <location>
        <begin position="86"/>
        <end position="106"/>
    </location>
</feature>
<sequence length="276" mass="29609">MSQYISLSVDFTQGLNDAWSKVAQFVPKLLGFLVVLVIGWFVSKMIARVLDRVLRKVGSEKLAERAGASRMLANSKYDMTGIVCKVVYYALLLITLQIAFGVFGSNPVSNMLDGIVSWIPRAVVAIVLMVVAMAVANVVRDIVTSALSSMSYGKTIGTIVWVCIVALGVIAALGQAGIATTVTQPVLYAALAAGAGILIVGVGGGLIGPMKQRWERWLNTAEQETAKARGSVSAYQAGRQDAMANQPVRERERSDLRGDMRGDTGSHPRGDMRDDM</sequence>
<reference evidence="4" key="1">
    <citation type="journal article" date="2019" name="Int. J. Syst. Evol. Microbiol.">
        <title>The Global Catalogue of Microorganisms (GCM) 10K type strain sequencing project: providing services to taxonomists for standard genome sequencing and annotation.</title>
        <authorList>
            <consortium name="The Broad Institute Genomics Platform"/>
            <consortium name="The Broad Institute Genome Sequencing Center for Infectious Disease"/>
            <person name="Wu L."/>
            <person name="Ma J."/>
        </authorList>
    </citation>
    <scope>NUCLEOTIDE SEQUENCE [LARGE SCALE GENOMIC DNA]</scope>
    <source>
        <strain evidence="4">JCM 9092</strain>
    </source>
</reference>
<evidence type="ECO:0000313" key="4">
    <source>
        <dbReference type="Proteomes" id="UP001501637"/>
    </source>
</evidence>
<feature type="transmembrane region" description="Helical" evidence="2">
    <location>
        <begin position="159"/>
        <end position="180"/>
    </location>
</feature>
<evidence type="ECO:0000256" key="2">
    <source>
        <dbReference type="SAM" id="Phobius"/>
    </source>
</evidence>
<dbReference type="Gene3D" id="1.10.287.1260">
    <property type="match status" value="1"/>
</dbReference>
<keyword evidence="2" id="KW-1133">Transmembrane helix</keyword>
<organism evidence="3 4">
    <name type="scientific">Streptomyces rectiviolaceus</name>
    <dbReference type="NCBI Taxonomy" id="332591"/>
    <lineage>
        <taxon>Bacteria</taxon>
        <taxon>Bacillati</taxon>
        <taxon>Actinomycetota</taxon>
        <taxon>Actinomycetes</taxon>
        <taxon>Kitasatosporales</taxon>
        <taxon>Streptomycetaceae</taxon>
        <taxon>Streptomyces</taxon>
    </lineage>
</organism>
<proteinExistence type="predicted"/>
<dbReference type="Pfam" id="PF05552">
    <property type="entry name" value="MS_channel_1st_1"/>
    <property type="match status" value="2"/>
</dbReference>
<evidence type="ECO:0008006" key="5">
    <source>
        <dbReference type="Google" id="ProtNLM"/>
    </source>
</evidence>
<feature type="region of interest" description="Disordered" evidence="1">
    <location>
        <begin position="229"/>
        <end position="276"/>
    </location>
</feature>
<feature type="compositionally biased region" description="Basic and acidic residues" evidence="1">
    <location>
        <begin position="248"/>
        <end position="276"/>
    </location>
</feature>
<dbReference type="Proteomes" id="UP001501637">
    <property type="component" value="Unassembled WGS sequence"/>
</dbReference>
<dbReference type="InterPro" id="IPR008910">
    <property type="entry name" value="MSC_TM_helix"/>
</dbReference>
<comment type="caution">
    <text evidence="3">The sequence shown here is derived from an EMBL/GenBank/DDBJ whole genome shotgun (WGS) entry which is preliminary data.</text>
</comment>
<gene>
    <name evidence="3" type="ORF">GCM10010449_38270</name>
</gene>